<accession>A0ABU5VWL6</accession>
<evidence type="ECO:0000313" key="2">
    <source>
        <dbReference type="Proteomes" id="UP001302274"/>
    </source>
</evidence>
<protein>
    <recommendedName>
        <fullName evidence="3">EcsC protein family protein</fullName>
    </recommendedName>
</protein>
<comment type="caution">
    <text evidence="1">The sequence shown here is derived from an EMBL/GenBank/DDBJ whole genome shotgun (WGS) entry which is preliminary data.</text>
</comment>
<reference evidence="1 2" key="1">
    <citation type="submission" date="2023-11" db="EMBL/GenBank/DDBJ databases">
        <title>A Novel Polar Bacteriovorax (B. antarcticus) Isolated from the Biocrust in Antarctica.</title>
        <authorList>
            <person name="Mun W."/>
            <person name="Choi S.Y."/>
            <person name="Mitchell R.J."/>
        </authorList>
    </citation>
    <scope>NUCLEOTIDE SEQUENCE [LARGE SCALE GENOMIC DNA]</scope>
    <source>
        <strain evidence="1 2">PP10</strain>
    </source>
</reference>
<proteinExistence type="predicted"/>
<organism evidence="1 2">
    <name type="scientific">Bacteriovorax antarcticus</name>
    <dbReference type="NCBI Taxonomy" id="3088717"/>
    <lineage>
        <taxon>Bacteria</taxon>
        <taxon>Pseudomonadati</taxon>
        <taxon>Bdellovibrionota</taxon>
        <taxon>Bacteriovoracia</taxon>
        <taxon>Bacteriovoracales</taxon>
        <taxon>Bacteriovoracaceae</taxon>
        <taxon>Bacteriovorax</taxon>
    </lineage>
</organism>
<gene>
    <name evidence="1" type="ORF">SHI21_14615</name>
</gene>
<dbReference type="Proteomes" id="UP001302274">
    <property type="component" value="Unassembled WGS sequence"/>
</dbReference>
<name>A0ABU5VWL6_9BACT</name>
<keyword evidence="2" id="KW-1185">Reference proteome</keyword>
<evidence type="ECO:0008006" key="3">
    <source>
        <dbReference type="Google" id="ProtNLM"/>
    </source>
</evidence>
<evidence type="ECO:0000313" key="1">
    <source>
        <dbReference type="EMBL" id="MEA9357457.1"/>
    </source>
</evidence>
<dbReference type="RefSeq" id="WP_323577470.1">
    <property type="nucleotide sequence ID" value="NZ_JAYGJQ010000002.1"/>
</dbReference>
<sequence>MQNAKISPQEFITLLQKLLNEKIPTDNLVALGAAIATLKLDDWKSVGGNIFSKDMKPIYYSTKKKIISLKELKTTIKKDGTKSVFKNFAENSKNLIRGSIQSARVNVPDAKDRLTRFTKKIATDYSHLKTNEDRGNYILKLSLYSGVFAMAFQKGARQKMLSKSTLPLIVLGVSLVFINRILEQAEEKLQENPGALKLSQDLRSLLRTLNMGFSSGMTFNVMVDGIVDQKIQINDLNGKSIGSLMPKSIIDNMIYTTLMSLFSTEKTNPA</sequence>
<dbReference type="EMBL" id="JAYGJQ010000002">
    <property type="protein sequence ID" value="MEA9357457.1"/>
    <property type="molecule type" value="Genomic_DNA"/>
</dbReference>